<dbReference type="InterPro" id="IPR050653">
    <property type="entry name" value="Prot_Inhib_GrowthFact_Antg"/>
</dbReference>
<dbReference type="PANTHER" id="PTHR10913">
    <property type="entry name" value="FOLLISTATIN-RELATED"/>
    <property type="match status" value="1"/>
</dbReference>
<dbReference type="InterPro" id="IPR002350">
    <property type="entry name" value="Kazal_dom"/>
</dbReference>
<feature type="chain" id="PRO_5004841396" description="Kazal-like domain-containing protein" evidence="2">
    <location>
        <begin position="18"/>
        <end position="150"/>
    </location>
</feature>
<name>W4GYG9_APHAT</name>
<evidence type="ECO:0000256" key="2">
    <source>
        <dbReference type="SAM" id="SignalP"/>
    </source>
</evidence>
<dbReference type="PROSITE" id="PS51465">
    <property type="entry name" value="KAZAL_2"/>
    <property type="match status" value="2"/>
</dbReference>
<protein>
    <recommendedName>
        <fullName evidence="3">Kazal-like domain-containing protein</fullName>
    </recommendedName>
</protein>
<dbReference type="SUPFAM" id="SSF100895">
    <property type="entry name" value="Kazal-type serine protease inhibitors"/>
    <property type="match status" value="2"/>
</dbReference>
<dbReference type="CDD" id="cd00104">
    <property type="entry name" value="KAZAL_FS"/>
    <property type="match status" value="2"/>
</dbReference>
<evidence type="ECO:0000313" key="4">
    <source>
        <dbReference type="EMBL" id="ETV84707.1"/>
    </source>
</evidence>
<gene>
    <name evidence="4" type="ORF">H257_03831</name>
</gene>
<evidence type="ECO:0000256" key="1">
    <source>
        <dbReference type="ARBA" id="ARBA00023157"/>
    </source>
</evidence>
<reference evidence="4" key="1">
    <citation type="submission" date="2013-12" db="EMBL/GenBank/DDBJ databases">
        <title>The Genome Sequence of Aphanomyces astaci APO3.</title>
        <authorList>
            <consortium name="The Broad Institute Genomics Platform"/>
            <person name="Russ C."/>
            <person name="Tyler B."/>
            <person name="van West P."/>
            <person name="Dieguez-Uribeondo J."/>
            <person name="Young S.K."/>
            <person name="Zeng Q."/>
            <person name="Gargeya S."/>
            <person name="Fitzgerald M."/>
            <person name="Abouelleil A."/>
            <person name="Alvarado L."/>
            <person name="Chapman S.B."/>
            <person name="Gainer-Dewar J."/>
            <person name="Goldberg J."/>
            <person name="Griggs A."/>
            <person name="Gujja S."/>
            <person name="Hansen M."/>
            <person name="Howarth C."/>
            <person name="Imamovic A."/>
            <person name="Ireland A."/>
            <person name="Larimer J."/>
            <person name="McCowan C."/>
            <person name="Murphy C."/>
            <person name="Pearson M."/>
            <person name="Poon T.W."/>
            <person name="Priest M."/>
            <person name="Roberts A."/>
            <person name="Saif S."/>
            <person name="Shea T."/>
            <person name="Sykes S."/>
            <person name="Wortman J."/>
            <person name="Nusbaum C."/>
            <person name="Birren B."/>
        </authorList>
    </citation>
    <scope>NUCLEOTIDE SEQUENCE [LARGE SCALE GENOMIC DNA]</scope>
    <source>
        <strain evidence="4">APO3</strain>
    </source>
</reference>
<dbReference type="Gene3D" id="3.30.60.30">
    <property type="match status" value="2"/>
</dbReference>
<organism evidence="4">
    <name type="scientific">Aphanomyces astaci</name>
    <name type="common">Crayfish plague agent</name>
    <dbReference type="NCBI Taxonomy" id="112090"/>
    <lineage>
        <taxon>Eukaryota</taxon>
        <taxon>Sar</taxon>
        <taxon>Stramenopiles</taxon>
        <taxon>Oomycota</taxon>
        <taxon>Saprolegniomycetes</taxon>
        <taxon>Saprolegniales</taxon>
        <taxon>Verrucalvaceae</taxon>
        <taxon>Aphanomyces</taxon>
    </lineage>
</organism>
<dbReference type="Pfam" id="PF00050">
    <property type="entry name" value="Kazal_1"/>
    <property type="match status" value="1"/>
</dbReference>
<sequence>MLVLLTVVLAFMMPASGQPPTKEECAKHGPNTTCHRNIAFVCGSDGQSYDNHCEFLIAACASNSHLSLHARGHCDDIRPTTDECDRIGPLCPRIYIPVCGSDGRNHGNSCEFQIRQCKDPTLRYRGNGECEVKRPTKDECNRGRHLKGLH</sequence>
<dbReference type="EMBL" id="KI913119">
    <property type="protein sequence ID" value="ETV84707.1"/>
    <property type="molecule type" value="Genomic_DNA"/>
</dbReference>
<keyword evidence="1" id="KW-1015">Disulfide bond</keyword>
<dbReference type="OrthoDB" id="60813at2759"/>
<dbReference type="GeneID" id="20805827"/>
<proteinExistence type="predicted"/>
<feature type="signal peptide" evidence="2">
    <location>
        <begin position="1"/>
        <end position="17"/>
    </location>
</feature>
<feature type="domain" description="Kazal-like" evidence="3">
    <location>
        <begin position="78"/>
        <end position="132"/>
    </location>
</feature>
<dbReference type="Pfam" id="PF07648">
    <property type="entry name" value="Kazal_2"/>
    <property type="match status" value="1"/>
</dbReference>
<feature type="domain" description="Kazal-like" evidence="3">
    <location>
        <begin position="19"/>
        <end position="76"/>
    </location>
</feature>
<dbReference type="SMART" id="SM00280">
    <property type="entry name" value="KAZAL"/>
    <property type="match status" value="2"/>
</dbReference>
<dbReference type="GO" id="GO:0030154">
    <property type="term" value="P:cell differentiation"/>
    <property type="evidence" value="ECO:0007669"/>
    <property type="project" value="TreeGrafter"/>
</dbReference>
<dbReference type="GO" id="GO:0005615">
    <property type="term" value="C:extracellular space"/>
    <property type="evidence" value="ECO:0007669"/>
    <property type="project" value="TreeGrafter"/>
</dbReference>
<dbReference type="InterPro" id="IPR036058">
    <property type="entry name" value="Kazal_dom_sf"/>
</dbReference>
<dbReference type="AlphaFoldDB" id="W4GYG9"/>
<dbReference type="PANTHER" id="PTHR10913:SF81">
    <property type="entry name" value="KAZAL-LIKE DOMAIN-CONTAINING PROTEIN"/>
    <property type="match status" value="1"/>
</dbReference>
<dbReference type="RefSeq" id="XP_009826399.1">
    <property type="nucleotide sequence ID" value="XM_009828097.1"/>
</dbReference>
<keyword evidence="2" id="KW-0732">Signal</keyword>
<accession>W4GYG9</accession>
<evidence type="ECO:0000259" key="3">
    <source>
        <dbReference type="PROSITE" id="PS51465"/>
    </source>
</evidence>
<dbReference type="VEuPathDB" id="FungiDB:H257_03831"/>